<reference evidence="2 3" key="1">
    <citation type="submission" date="2019-02" db="EMBL/GenBank/DDBJ databases">
        <title>Pedobacter kyonggii whole genome sequence analysis.</title>
        <authorList>
            <person name="Dahal R.H."/>
        </authorList>
    </citation>
    <scope>NUCLEOTIDE SEQUENCE [LARGE SCALE GENOMIC DNA]</scope>
    <source>
        <strain evidence="2 3">K-4-11-1</strain>
    </source>
</reference>
<dbReference type="InterPro" id="IPR024775">
    <property type="entry name" value="DinB-like"/>
</dbReference>
<comment type="caution">
    <text evidence="2">The sequence shown here is derived from an EMBL/GenBank/DDBJ whole genome shotgun (WGS) entry which is preliminary data.</text>
</comment>
<feature type="domain" description="DinB-like" evidence="1">
    <location>
        <begin position="22"/>
        <end position="148"/>
    </location>
</feature>
<accession>A0A4Q9HJ89</accession>
<dbReference type="AlphaFoldDB" id="A0A4Q9HJ89"/>
<dbReference type="OrthoDB" id="9793216at2"/>
<gene>
    <name evidence="2" type="ORF">EYS08_01500</name>
</gene>
<evidence type="ECO:0000259" key="1">
    <source>
        <dbReference type="Pfam" id="PF12867"/>
    </source>
</evidence>
<protein>
    <submittedName>
        <fullName evidence="2">DinB family protein</fullName>
    </submittedName>
</protein>
<dbReference type="Gene3D" id="1.20.120.450">
    <property type="entry name" value="dinb family like domain"/>
    <property type="match status" value="1"/>
</dbReference>
<dbReference type="RefSeq" id="WP_131028090.1">
    <property type="nucleotide sequence ID" value="NZ_SIXF01000001.1"/>
</dbReference>
<dbReference type="Pfam" id="PF12867">
    <property type="entry name" value="DinB_2"/>
    <property type="match status" value="1"/>
</dbReference>
<sequence>MNSVLDKKNEILHLVNQAMIDFENISDEAWNDKPQPLKWSKKELLGHLVDSAVNNIRRLVVGQYEEGVKIIYHQDEWVNYQNYQGAAIAEVIMLWKLLNYQISRVIENVPEEKLQNTCDTGKGKIEMHTLSFFIDDYLVHLKYHLNQITLNK</sequence>
<evidence type="ECO:0000313" key="3">
    <source>
        <dbReference type="Proteomes" id="UP000291819"/>
    </source>
</evidence>
<name>A0A4Q9HJ89_9SPHI</name>
<dbReference type="SUPFAM" id="SSF109854">
    <property type="entry name" value="DinB/YfiT-like putative metalloenzymes"/>
    <property type="match status" value="1"/>
</dbReference>
<proteinExistence type="predicted"/>
<organism evidence="2 3">
    <name type="scientific">Pedobacter kyonggii</name>
    <dbReference type="NCBI Taxonomy" id="1926871"/>
    <lineage>
        <taxon>Bacteria</taxon>
        <taxon>Pseudomonadati</taxon>
        <taxon>Bacteroidota</taxon>
        <taxon>Sphingobacteriia</taxon>
        <taxon>Sphingobacteriales</taxon>
        <taxon>Sphingobacteriaceae</taxon>
        <taxon>Pedobacter</taxon>
    </lineage>
</organism>
<dbReference type="InterPro" id="IPR034660">
    <property type="entry name" value="DinB/YfiT-like"/>
</dbReference>
<dbReference type="Proteomes" id="UP000291819">
    <property type="component" value="Unassembled WGS sequence"/>
</dbReference>
<dbReference type="EMBL" id="SIXF01000001">
    <property type="protein sequence ID" value="TBO45038.1"/>
    <property type="molecule type" value="Genomic_DNA"/>
</dbReference>
<evidence type="ECO:0000313" key="2">
    <source>
        <dbReference type="EMBL" id="TBO45038.1"/>
    </source>
</evidence>
<keyword evidence="3" id="KW-1185">Reference proteome</keyword>